<evidence type="ECO:0000256" key="3">
    <source>
        <dbReference type="ARBA" id="ARBA00022692"/>
    </source>
</evidence>
<comment type="similarity">
    <text evidence="2">Belongs to the VKOR family.</text>
</comment>
<dbReference type="InterPro" id="IPR012932">
    <property type="entry name" value="VKOR"/>
</dbReference>
<dbReference type="CDD" id="cd12916">
    <property type="entry name" value="VKOR_1"/>
    <property type="match status" value="1"/>
</dbReference>
<reference evidence="12 13" key="1">
    <citation type="journal article" date="2016" name="Nat. Commun.">
        <title>Thousands of microbial genomes shed light on interconnected biogeochemical processes in an aquifer system.</title>
        <authorList>
            <person name="Anantharaman K."/>
            <person name="Brown C.T."/>
            <person name="Hug L.A."/>
            <person name="Sharon I."/>
            <person name="Castelle C.J."/>
            <person name="Probst A.J."/>
            <person name="Thomas B.C."/>
            <person name="Singh A."/>
            <person name="Wilkins M.J."/>
            <person name="Karaoz U."/>
            <person name="Brodie E.L."/>
            <person name="Williams K.H."/>
            <person name="Hubbard S.S."/>
            <person name="Banfield J.F."/>
        </authorList>
    </citation>
    <scope>NUCLEOTIDE SEQUENCE [LARGE SCALE GENOMIC DNA]</scope>
</reference>
<keyword evidence="8" id="KW-1015">Disulfide bond</keyword>
<feature type="transmembrane region" description="Helical" evidence="10">
    <location>
        <begin position="78"/>
        <end position="105"/>
    </location>
</feature>
<dbReference type="Proteomes" id="UP000178302">
    <property type="component" value="Unassembled WGS sequence"/>
</dbReference>
<gene>
    <name evidence="12" type="ORF">A2909_01885</name>
</gene>
<evidence type="ECO:0000256" key="5">
    <source>
        <dbReference type="ARBA" id="ARBA00022989"/>
    </source>
</evidence>
<dbReference type="GO" id="GO:0016491">
    <property type="term" value="F:oxidoreductase activity"/>
    <property type="evidence" value="ECO:0007669"/>
    <property type="project" value="UniProtKB-KW"/>
</dbReference>
<feature type="transmembrane region" description="Helical" evidence="10">
    <location>
        <begin position="141"/>
        <end position="164"/>
    </location>
</feature>
<dbReference type="EMBL" id="MHQZ01000004">
    <property type="protein sequence ID" value="OHA14795.1"/>
    <property type="molecule type" value="Genomic_DNA"/>
</dbReference>
<dbReference type="AlphaFoldDB" id="A0A1G2LT21"/>
<evidence type="ECO:0000259" key="11">
    <source>
        <dbReference type="SMART" id="SM00756"/>
    </source>
</evidence>
<comment type="caution">
    <text evidence="12">The sequence shown here is derived from an EMBL/GenBank/DDBJ whole genome shotgun (WGS) entry which is preliminary data.</text>
</comment>
<keyword evidence="3 10" id="KW-0812">Transmembrane</keyword>
<dbReference type="SMART" id="SM00756">
    <property type="entry name" value="VKc"/>
    <property type="match status" value="1"/>
</dbReference>
<dbReference type="GO" id="GO:0048038">
    <property type="term" value="F:quinone binding"/>
    <property type="evidence" value="ECO:0007669"/>
    <property type="project" value="UniProtKB-KW"/>
</dbReference>
<dbReference type="InterPro" id="IPR038354">
    <property type="entry name" value="VKOR_sf"/>
</dbReference>
<evidence type="ECO:0000256" key="8">
    <source>
        <dbReference type="ARBA" id="ARBA00023157"/>
    </source>
</evidence>
<evidence type="ECO:0000256" key="6">
    <source>
        <dbReference type="ARBA" id="ARBA00023002"/>
    </source>
</evidence>
<sequence>MNLKNSLKTPFNNIIAKRAAFSEPRLRRAAVGFMILSFLGFLDASYLTAKHFLGTPLNCSIPLFGFFEGCGTVTNSKYAVIFGVPIALLGALYYLFIFVLSAVYLDTKNQKIIFILSFFPIAGFIFSLGLIYLQIFVINALCFYCVASAIISTLLFILGAYMIYCYNTVDGKYGISKYE</sequence>
<keyword evidence="9" id="KW-0676">Redox-active center</keyword>
<organism evidence="12 13">
    <name type="scientific">Candidatus Tagabacteria bacterium RIFCSPLOWO2_01_FULL_39_11</name>
    <dbReference type="NCBI Taxonomy" id="1802295"/>
    <lineage>
        <taxon>Bacteria</taxon>
        <taxon>Candidatus Tagaibacteriota</taxon>
    </lineage>
</organism>
<evidence type="ECO:0000256" key="7">
    <source>
        <dbReference type="ARBA" id="ARBA00023136"/>
    </source>
</evidence>
<accession>A0A1G2LT21</accession>
<keyword evidence="5 10" id="KW-1133">Transmembrane helix</keyword>
<comment type="subcellular location">
    <subcellularLocation>
        <location evidence="1">Membrane</location>
        <topology evidence="1">Multi-pass membrane protein</topology>
    </subcellularLocation>
</comment>
<evidence type="ECO:0000256" key="4">
    <source>
        <dbReference type="ARBA" id="ARBA00022719"/>
    </source>
</evidence>
<evidence type="ECO:0000256" key="10">
    <source>
        <dbReference type="SAM" id="Phobius"/>
    </source>
</evidence>
<evidence type="ECO:0000256" key="9">
    <source>
        <dbReference type="ARBA" id="ARBA00023284"/>
    </source>
</evidence>
<name>A0A1G2LT21_9BACT</name>
<dbReference type="GO" id="GO:0016020">
    <property type="term" value="C:membrane"/>
    <property type="evidence" value="ECO:0007669"/>
    <property type="project" value="UniProtKB-SubCell"/>
</dbReference>
<dbReference type="Pfam" id="PF07884">
    <property type="entry name" value="VKOR"/>
    <property type="match status" value="1"/>
</dbReference>
<keyword evidence="7 10" id="KW-0472">Membrane</keyword>
<dbReference type="Gene3D" id="1.20.1440.130">
    <property type="entry name" value="VKOR domain"/>
    <property type="match status" value="1"/>
</dbReference>
<keyword evidence="6" id="KW-0560">Oxidoreductase</keyword>
<evidence type="ECO:0000313" key="13">
    <source>
        <dbReference type="Proteomes" id="UP000178302"/>
    </source>
</evidence>
<evidence type="ECO:0000313" key="12">
    <source>
        <dbReference type="EMBL" id="OHA14795.1"/>
    </source>
</evidence>
<dbReference type="InterPro" id="IPR044698">
    <property type="entry name" value="VKOR/LTO1"/>
</dbReference>
<protein>
    <recommendedName>
        <fullName evidence="11">Vitamin K epoxide reductase domain-containing protein</fullName>
    </recommendedName>
</protein>
<keyword evidence="4" id="KW-0874">Quinone</keyword>
<evidence type="ECO:0000256" key="1">
    <source>
        <dbReference type="ARBA" id="ARBA00004141"/>
    </source>
</evidence>
<feature type="transmembrane region" description="Helical" evidence="10">
    <location>
        <begin position="112"/>
        <end position="135"/>
    </location>
</feature>
<evidence type="ECO:0000256" key="2">
    <source>
        <dbReference type="ARBA" id="ARBA00006214"/>
    </source>
</evidence>
<feature type="domain" description="Vitamin K epoxide reductase" evidence="11">
    <location>
        <begin position="26"/>
        <end position="163"/>
    </location>
</feature>
<dbReference type="PANTHER" id="PTHR34573">
    <property type="entry name" value="VKC DOMAIN-CONTAINING PROTEIN"/>
    <property type="match status" value="1"/>
</dbReference>
<proteinExistence type="inferred from homology"/>
<feature type="transmembrane region" description="Helical" evidence="10">
    <location>
        <begin position="26"/>
        <end position="47"/>
    </location>
</feature>
<dbReference type="PANTHER" id="PTHR34573:SF1">
    <property type="entry name" value="VITAMIN K EPOXIDE REDUCTASE DOMAIN-CONTAINING PROTEIN"/>
    <property type="match status" value="1"/>
</dbReference>